<feature type="domain" description="AB hydrolase-1" evidence="2">
    <location>
        <begin position="76"/>
        <end position="279"/>
    </location>
</feature>
<dbReference type="Gene3D" id="3.40.50.1820">
    <property type="entry name" value="alpha/beta hydrolase"/>
    <property type="match status" value="1"/>
</dbReference>
<keyword evidence="3" id="KW-0378">Hydrolase</keyword>
<dbReference type="Pfam" id="PF12697">
    <property type="entry name" value="Abhydrolase_6"/>
    <property type="match status" value="1"/>
</dbReference>
<evidence type="ECO:0000256" key="1">
    <source>
        <dbReference type="SAM" id="SignalP"/>
    </source>
</evidence>
<keyword evidence="4" id="KW-1185">Reference proteome</keyword>
<dbReference type="InterPro" id="IPR053145">
    <property type="entry name" value="AB_hydrolase_Est10"/>
</dbReference>
<dbReference type="SUPFAM" id="SSF53474">
    <property type="entry name" value="alpha/beta-Hydrolases"/>
    <property type="match status" value="1"/>
</dbReference>
<dbReference type="PANTHER" id="PTHR43265">
    <property type="entry name" value="ESTERASE ESTD"/>
    <property type="match status" value="1"/>
</dbReference>
<reference evidence="3" key="1">
    <citation type="submission" date="2021-04" db="EMBL/GenBank/DDBJ databases">
        <title>Ouciella asimina sp. nov., isolated from the surface seawater in the hydrothermal field of Okinawa Trough.</title>
        <authorList>
            <person name="Shuang W."/>
        </authorList>
    </citation>
    <scope>NUCLEOTIDE SEQUENCE</scope>
    <source>
        <strain evidence="3">LXI357</strain>
    </source>
</reference>
<dbReference type="PANTHER" id="PTHR43265:SF1">
    <property type="entry name" value="ESTERASE ESTD"/>
    <property type="match status" value="1"/>
</dbReference>
<dbReference type="InterPro" id="IPR029058">
    <property type="entry name" value="AB_hydrolase_fold"/>
</dbReference>
<comment type="caution">
    <text evidence="3">The sequence shown here is derived from an EMBL/GenBank/DDBJ whole genome shotgun (WGS) entry which is preliminary data.</text>
</comment>
<feature type="signal peptide" evidence="1">
    <location>
        <begin position="1"/>
        <end position="16"/>
    </location>
</feature>
<sequence>MLLAMAMFAVPCAAQAGQQAPAESTIEAPGPDGALQGSEIDAGKGAPVALIIPGSGPTDRDGNSPMGVRAGSLKLLAQGLAARGISSVRIDKRGMFGSKAAIADANKVTIGAYVDDVASWVSRIRDRTGAPCVWVIGHSEGALVALAAGQKLDHLCGLVSLEGAGRPIGEVMREQLRSNPAAAAIVPDAMKAIDSLEAGRTVDVSGMSPVVARMFNPAVQDYEIDLFHYDPARLAAKYDGPLLIVWGTRDIQVTKPDFDALTAAQPGAGTLVIPDMNHVLKSVASDARAANLATYANSDLPLADGLVDGVAAYIKAHPGED</sequence>
<organism evidence="3 4">
    <name type="scientific">Stakelama marina</name>
    <dbReference type="NCBI Taxonomy" id="2826939"/>
    <lineage>
        <taxon>Bacteria</taxon>
        <taxon>Pseudomonadati</taxon>
        <taxon>Pseudomonadota</taxon>
        <taxon>Alphaproteobacteria</taxon>
        <taxon>Sphingomonadales</taxon>
        <taxon>Sphingomonadaceae</taxon>
        <taxon>Stakelama</taxon>
    </lineage>
</organism>
<dbReference type="AlphaFoldDB" id="A0A8T4I9R2"/>
<dbReference type="Proteomes" id="UP000676996">
    <property type="component" value="Unassembled WGS sequence"/>
</dbReference>
<gene>
    <name evidence="3" type="ORF">J7S20_01170</name>
</gene>
<evidence type="ECO:0000313" key="3">
    <source>
        <dbReference type="EMBL" id="MBR0551111.1"/>
    </source>
</evidence>
<dbReference type="EMBL" id="JAGRQC010000001">
    <property type="protein sequence ID" value="MBR0551111.1"/>
    <property type="molecule type" value="Genomic_DNA"/>
</dbReference>
<accession>A0A8T4I9R2</accession>
<protein>
    <submittedName>
        <fullName evidence="3">Alpha/beta fold hydrolase</fullName>
    </submittedName>
</protein>
<evidence type="ECO:0000259" key="2">
    <source>
        <dbReference type="Pfam" id="PF12697"/>
    </source>
</evidence>
<name>A0A8T4I9R2_9SPHN</name>
<evidence type="ECO:0000313" key="4">
    <source>
        <dbReference type="Proteomes" id="UP000676996"/>
    </source>
</evidence>
<dbReference type="InterPro" id="IPR000073">
    <property type="entry name" value="AB_hydrolase_1"/>
</dbReference>
<feature type="chain" id="PRO_5035780401" evidence="1">
    <location>
        <begin position="17"/>
        <end position="321"/>
    </location>
</feature>
<dbReference type="GO" id="GO:0052689">
    <property type="term" value="F:carboxylic ester hydrolase activity"/>
    <property type="evidence" value="ECO:0007669"/>
    <property type="project" value="TreeGrafter"/>
</dbReference>
<proteinExistence type="predicted"/>
<keyword evidence="1" id="KW-0732">Signal</keyword>